<evidence type="ECO:0000313" key="3">
    <source>
        <dbReference type="Proteomes" id="UP000655225"/>
    </source>
</evidence>
<sequence length="208" mass="24114">MNVSSSFTISVWLPFSSNLYSESEEVGKRETFLKKPSHFSLTFFTILVLQKNSPMVLEEARKHKQKTSSTVEEALHFKLQKPISGEDLKNTKKTKKKKKRWWRNALLFWRWKWTHDEGHFDDDDVHHARTRAFRASVSGPVYITENVSGSSTPRRKISRPMSGPLSGTLTPIRKGEVEISYLSLRELTLEQQQYHQISTSAMPIYLVT</sequence>
<dbReference type="PANTHER" id="PTHR35488:SF2">
    <property type="entry name" value="OS05G0358900 PROTEIN"/>
    <property type="match status" value="1"/>
</dbReference>
<dbReference type="Proteomes" id="UP000655225">
    <property type="component" value="Unassembled WGS sequence"/>
</dbReference>
<dbReference type="EMBL" id="JABCRI010000828">
    <property type="protein sequence ID" value="KAF8369355.1"/>
    <property type="molecule type" value="Genomic_DNA"/>
</dbReference>
<evidence type="ECO:0000313" key="2">
    <source>
        <dbReference type="EMBL" id="KAF8369355.1"/>
    </source>
</evidence>
<feature type="region of interest" description="Disordered" evidence="1">
    <location>
        <begin position="144"/>
        <end position="169"/>
    </location>
</feature>
<dbReference type="OrthoDB" id="1913474at2759"/>
<protein>
    <submittedName>
        <fullName evidence="2">Uncharacterized protein</fullName>
    </submittedName>
</protein>
<dbReference type="OMA" id="WFLKNAL"/>
<dbReference type="AlphaFoldDB" id="A0A834Y569"/>
<comment type="caution">
    <text evidence="2">The sequence shown here is derived from an EMBL/GenBank/DDBJ whole genome shotgun (WGS) entry which is preliminary data.</text>
</comment>
<organism evidence="2 3">
    <name type="scientific">Tetracentron sinense</name>
    <name type="common">Spur-leaf</name>
    <dbReference type="NCBI Taxonomy" id="13715"/>
    <lineage>
        <taxon>Eukaryota</taxon>
        <taxon>Viridiplantae</taxon>
        <taxon>Streptophyta</taxon>
        <taxon>Embryophyta</taxon>
        <taxon>Tracheophyta</taxon>
        <taxon>Spermatophyta</taxon>
        <taxon>Magnoliopsida</taxon>
        <taxon>Trochodendrales</taxon>
        <taxon>Trochodendraceae</taxon>
        <taxon>Tetracentron</taxon>
    </lineage>
</organism>
<gene>
    <name evidence="2" type="ORF">HHK36_032639</name>
</gene>
<dbReference type="PANTHER" id="PTHR35488">
    <property type="entry name" value="OS05G0358900 PROTEIN-RELATED"/>
    <property type="match status" value="1"/>
</dbReference>
<name>A0A834Y569_TETSI</name>
<keyword evidence="3" id="KW-1185">Reference proteome</keyword>
<evidence type="ECO:0000256" key="1">
    <source>
        <dbReference type="SAM" id="MobiDB-lite"/>
    </source>
</evidence>
<proteinExistence type="predicted"/>
<accession>A0A834Y569</accession>
<reference evidence="2 3" key="1">
    <citation type="submission" date="2020-04" db="EMBL/GenBank/DDBJ databases">
        <title>Plant Genome Project.</title>
        <authorList>
            <person name="Zhang R.-G."/>
        </authorList>
    </citation>
    <scope>NUCLEOTIDE SEQUENCE [LARGE SCALE GENOMIC DNA]</scope>
    <source>
        <strain evidence="2">YNK0</strain>
        <tissue evidence="2">Leaf</tissue>
    </source>
</reference>